<feature type="domain" description="Reverse transcriptase" evidence="1">
    <location>
        <begin position="94"/>
        <end position="346"/>
    </location>
</feature>
<dbReference type="Pfam" id="PF00078">
    <property type="entry name" value="RVT_1"/>
    <property type="match status" value="1"/>
</dbReference>
<dbReference type="InterPro" id="IPR051083">
    <property type="entry name" value="GrpII_Intron_Splice-Mob/Def"/>
</dbReference>
<dbReference type="CDD" id="cd01651">
    <property type="entry name" value="RT_G2_intron"/>
    <property type="match status" value="1"/>
</dbReference>
<evidence type="ECO:0000313" key="2">
    <source>
        <dbReference type="EMBL" id="EOO20727.1"/>
    </source>
</evidence>
<evidence type="ECO:0000259" key="1">
    <source>
        <dbReference type="PROSITE" id="PS50878"/>
    </source>
</evidence>
<dbReference type="InterPro" id="IPR003615">
    <property type="entry name" value="HNH_nuc"/>
</dbReference>
<sequence length="613" mass="70935">MMGLFVKERGINTSVSTTLRHAEYYGMQKVFDDLYQRSENNATKGMNLYKHIISKKNILLAYRNIKANTGSKTEGTDGITIDHYKIKDVDSFIHNIRKALVDYKSNTVRRVEIPKPNGKKRPLGIPTMRDRLIQQMFKQVLEPICEAKFYKHSYGFRPNRSTHHAMARCQFLMNRGGYSHVVDIDIQGFFDNVNHSKLLKQLYNIGITDIRVLTIISKMLKAPIKGKGIPTKGTPQGGILSPLLSNVVLNDLDWWISSQWDNIKTRKQYTLPNKNYHLSKTKLKRMYIVRYADDFKIFTNNHKSAIKIFHAVEGYLEKQLNLNISNEKSTITNLKRKSSDFLGFSIKFVKKRNRYVANTHVSEKKKKDILEKAKTRIKAIQKSSSGKTVQDYNSYVLGIKNYYKIATHVTIDFAEIAFRLSKTLFNRLKSIGKYKIPTNANALYKRTHRNNYRTFEIAGNHIYPLADIQTRFPQSFSQDICNYTKQGRQKLIKSLKANIANEMQKMLLSSNKGQSMEYTDNRISRYSMQNGKCAVIGIFLIAEDVHCHHKIPKGMGGTDEFNNLIIVHEFVHRLIHATNEETIRTYMRILQLDDKQLKKINKLRKACNLVTLV</sequence>
<evidence type="ECO:0000313" key="3">
    <source>
        <dbReference type="Proteomes" id="UP000014003"/>
    </source>
</evidence>
<gene>
    <name evidence="2" type="ORF">IGA_01735</name>
</gene>
<dbReference type="EMBL" id="AHDZ01000013">
    <property type="protein sequence ID" value="EOO20727.1"/>
    <property type="molecule type" value="Genomic_DNA"/>
</dbReference>
<dbReference type="InterPro" id="IPR043502">
    <property type="entry name" value="DNA/RNA_pol_sf"/>
</dbReference>
<proteinExistence type="predicted"/>
<dbReference type="PANTHER" id="PTHR34047">
    <property type="entry name" value="NUCLEAR INTRON MATURASE 1, MITOCHONDRIAL-RELATED"/>
    <property type="match status" value="1"/>
</dbReference>
<dbReference type="SMART" id="SM00507">
    <property type="entry name" value="HNHc"/>
    <property type="match status" value="1"/>
</dbReference>
<dbReference type="PANTHER" id="PTHR34047:SF8">
    <property type="entry name" value="PROTEIN YKFC"/>
    <property type="match status" value="1"/>
</dbReference>
<name>R8DAE5_BACCE</name>
<dbReference type="AlphaFoldDB" id="R8DAE5"/>
<dbReference type="NCBIfam" id="TIGR04416">
    <property type="entry name" value="group_II_RT_mat"/>
    <property type="match status" value="1"/>
</dbReference>
<dbReference type="InterPro" id="IPR000477">
    <property type="entry name" value="RT_dom"/>
</dbReference>
<dbReference type="CDD" id="cd00085">
    <property type="entry name" value="HNHc"/>
    <property type="match status" value="1"/>
</dbReference>
<dbReference type="SUPFAM" id="SSF56672">
    <property type="entry name" value="DNA/RNA polymerases"/>
    <property type="match status" value="1"/>
</dbReference>
<dbReference type="PATRIC" id="fig|1053205.3.peg.1767"/>
<dbReference type="HOGENOM" id="CLU_013584_14_3_9"/>
<dbReference type="InterPro" id="IPR030931">
    <property type="entry name" value="Group_II_RT_mat"/>
</dbReference>
<dbReference type="Proteomes" id="UP000014003">
    <property type="component" value="Unassembled WGS sequence"/>
</dbReference>
<comment type="caution">
    <text evidence="2">The sequence shown here is derived from an EMBL/GenBank/DDBJ whole genome shotgun (WGS) entry which is preliminary data.</text>
</comment>
<accession>R8DAE5</accession>
<protein>
    <recommendedName>
        <fullName evidence="1">Reverse transcriptase domain-containing protein</fullName>
    </recommendedName>
</protein>
<dbReference type="PROSITE" id="PS50878">
    <property type="entry name" value="RT_POL"/>
    <property type="match status" value="1"/>
</dbReference>
<organism evidence="2 3">
    <name type="scientific">Bacillus cereus HuA3-9</name>
    <dbReference type="NCBI Taxonomy" id="1053205"/>
    <lineage>
        <taxon>Bacteria</taxon>
        <taxon>Bacillati</taxon>
        <taxon>Bacillota</taxon>
        <taxon>Bacilli</taxon>
        <taxon>Bacillales</taxon>
        <taxon>Bacillaceae</taxon>
        <taxon>Bacillus</taxon>
        <taxon>Bacillus cereus group</taxon>
    </lineage>
</organism>
<reference evidence="2 3" key="1">
    <citation type="submission" date="2012-12" db="EMBL/GenBank/DDBJ databases">
        <title>The Genome Sequence of Bacillus cereus HuA3-9.</title>
        <authorList>
            <consortium name="The Broad Institute Genome Sequencing Platform"/>
            <consortium name="The Broad Institute Genome Sequencing Center for Infectious Disease"/>
            <person name="Feldgarden M."/>
            <person name="Van der Auwera G.A."/>
            <person name="Mahillon J."/>
            <person name="Duprez V."/>
            <person name="Timmery S."/>
            <person name="Mattelet C."/>
            <person name="Dierick K."/>
            <person name="Sun M."/>
            <person name="Yu Z."/>
            <person name="Zhu L."/>
            <person name="Hu X."/>
            <person name="Shank E.B."/>
            <person name="Swiecicka I."/>
            <person name="Hansen B.M."/>
            <person name="Andrup L."/>
            <person name="Walker B."/>
            <person name="Young S.K."/>
            <person name="Zeng Q."/>
            <person name="Gargeya S."/>
            <person name="Fitzgerald M."/>
            <person name="Haas B."/>
            <person name="Abouelleil A."/>
            <person name="Alvarado L."/>
            <person name="Arachchi H.M."/>
            <person name="Berlin A.M."/>
            <person name="Chapman S.B."/>
            <person name="Dewar J."/>
            <person name="Goldberg J."/>
            <person name="Griggs A."/>
            <person name="Gujja S."/>
            <person name="Hansen M."/>
            <person name="Howarth C."/>
            <person name="Imamovic A."/>
            <person name="Larimer J."/>
            <person name="McCowan C."/>
            <person name="Murphy C."/>
            <person name="Neiman D."/>
            <person name="Pearson M."/>
            <person name="Priest M."/>
            <person name="Roberts A."/>
            <person name="Saif S."/>
            <person name="Shea T."/>
            <person name="Sisk P."/>
            <person name="Sykes S."/>
            <person name="Wortman J."/>
            <person name="Nusbaum C."/>
            <person name="Birren B."/>
        </authorList>
    </citation>
    <scope>NUCLEOTIDE SEQUENCE [LARGE SCALE GENOMIC DNA]</scope>
    <source>
        <strain evidence="2 3">HuA3-9</strain>
    </source>
</reference>
<dbReference type="Gene3D" id="1.10.30.50">
    <property type="match status" value="1"/>
</dbReference>